<dbReference type="CDD" id="cd03224">
    <property type="entry name" value="ABC_TM1139_LivF_branched"/>
    <property type="match status" value="1"/>
</dbReference>
<dbReference type="RefSeq" id="WP_044884963.1">
    <property type="nucleotide sequence ID" value="NZ_JYFN01000014.1"/>
</dbReference>
<organism evidence="8 9">
    <name type="scientific">Frankia torreyi</name>
    <dbReference type="NCBI Taxonomy" id="1856"/>
    <lineage>
        <taxon>Bacteria</taxon>
        <taxon>Bacillati</taxon>
        <taxon>Actinomycetota</taxon>
        <taxon>Actinomycetes</taxon>
        <taxon>Frankiales</taxon>
        <taxon>Frankiaceae</taxon>
        <taxon>Frankia</taxon>
    </lineage>
</organism>
<dbReference type="SMART" id="SM00382">
    <property type="entry name" value="AAA"/>
    <property type="match status" value="1"/>
</dbReference>
<dbReference type="PROSITE" id="PS00211">
    <property type="entry name" value="ABC_TRANSPORTER_1"/>
    <property type="match status" value="1"/>
</dbReference>
<evidence type="ECO:0000256" key="3">
    <source>
        <dbReference type="ARBA" id="ARBA00022741"/>
    </source>
</evidence>
<comment type="caution">
    <text evidence="8">The sequence shown here is derived from an EMBL/GenBank/DDBJ whole genome shotgun (WGS) entry which is preliminary data.</text>
</comment>
<keyword evidence="4 8" id="KW-0067">ATP-binding</keyword>
<dbReference type="EMBL" id="JYFN01000014">
    <property type="protein sequence ID" value="KJE23347.1"/>
    <property type="molecule type" value="Genomic_DNA"/>
</dbReference>
<reference evidence="9" key="1">
    <citation type="submission" date="2015-02" db="EMBL/GenBank/DDBJ databases">
        <title>Draft Genome of Frankia sp. CpI1-S.</title>
        <authorList>
            <person name="Oshone R.T."/>
            <person name="Ngom M."/>
            <person name="Ghodhbane-Gtari F."/>
            <person name="Gtari M."/>
            <person name="Morris K."/>
            <person name="Thomas K."/>
            <person name="Sen A."/>
            <person name="Tisa L.S."/>
        </authorList>
    </citation>
    <scope>NUCLEOTIDE SEQUENCE [LARGE SCALE GENOMIC DNA]</scope>
    <source>
        <strain evidence="9">CpI1-S</strain>
    </source>
</reference>
<evidence type="ECO:0000256" key="4">
    <source>
        <dbReference type="ARBA" id="ARBA00022840"/>
    </source>
</evidence>
<name>A0A0D8BIX6_9ACTN</name>
<feature type="compositionally biased region" description="Acidic residues" evidence="6">
    <location>
        <begin position="262"/>
        <end position="274"/>
    </location>
</feature>
<accession>A0A0D8BIX6</accession>
<dbReference type="PANTHER" id="PTHR43820">
    <property type="entry name" value="HIGH-AFFINITY BRANCHED-CHAIN AMINO ACID TRANSPORT ATP-BINDING PROTEIN LIVF"/>
    <property type="match status" value="1"/>
</dbReference>
<dbReference type="Gene3D" id="3.40.50.300">
    <property type="entry name" value="P-loop containing nucleotide triphosphate hydrolases"/>
    <property type="match status" value="1"/>
</dbReference>
<evidence type="ECO:0000313" key="8">
    <source>
        <dbReference type="EMBL" id="KJE23347.1"/>
    </source>
</evidence>
<evidence type="ECO:0000259" key="7">
    <source>
        <dbReference type="PROSITE" id="PS50893"/>
    </source>
</evidence>
<comment type="similarity">
    <text evidence="1">Belongs to the ABC transporter superfamily.</text>
</comment>
<dbReference type="InterPro" id="IPR003439">
    <property type="entry name" value="ABC_transporter-like_ATP-bd"/>
</dbReference>
<sequence>MTALLEIDGLYSGYAGVAMVRDLNLTVHAGEIVALLGPNGAGKTTTLLTTSGLNPVMKGDIRVFGRSVRGRPAHRAPREGLAHVLEDRSLFYQLTVAENLRLAAARSKGDLARALSYFPALEPLLGRRAGLLSGGEQQMLAMARALTSKPRLLMVDEMSLGLAPVIVERLLPVLRRIVDDTGAGVLLVEQHVHLALEVADRAAVLVHGDLVASGTTAEIAGRAAALESTYFGAGAEVEAGADVGADAEAGAEAEADARTGDPEADPEDNPEGSR</sequence>
<keyword evidence="9" id="KW-1185">Reference proteome</keyword>
<dbReference type="InterPro" id="IPR052156">
    <property type="entry name" value="BCAA_Transport_ATP-bd_LivF"/>
</dbReference>
<evidence type="ECO:0000256" key="1">
    <source>
        <dbReference type="ARBA" id="ARBA00005417"/>
    </source>
</evidence>
<feature type="region of interest" description="Disordered" evidence="6">
    <location>
        <begin position="242"/>
        <end position="274"/>
    </location>
</feature>
<dbReference type="InterPro" id="IPR017871">
    <property type="entry name" value="ABC_transporter-like_CS"/>
</dbReference>
<feature type="domain" description="ABC transporter" evidence="7">
    <location>
        <begin position="5"/>
        <end position="232"/>
    </location>
</feature>
<dbReference type="InterPro" id="IPR027417">
    <property type="entry name" value="P-loop_NTPase"/>
</dbReference>
<dbReference type="Proteomes" id="UP000032545">
    <property type="component" value="Unassembled WGS sequence"/>
</dbReference>
<dbReference type="PROSITE" id="PS50893">
    <property type="entry name" value="ABC_TRANSPORTER_2"/>
    <property type="match status" value="1"/>
</dbReference>
<reference evidence="8 9" key="2">
    <citation type="journal article" date="2016" name="Genome Announc.">
        <title>Permanent Draft Genome Sequences for Two Variants of Frankia sp. Strain CpI1, the First Frankia Strain Isolated from Root Nodules of Comptonia peregrina.</title>
        <authorList>
            <person name="Oshone R."/>
            <person name="Hurst S.G.IV."/>
            <person name="Abebe-Akele F."/>
            <person name="Simpson S."/>
            <person name="Morris K."/>
            <person name="Thomas W.K."/>
            <person name="Tisa L.S."/>
        </authorList>
    </citation>
    <scope>NUCLEOTIDE SEQUENCE [LARGE SCALE GENOMIC DNA]</scope>
    <source>
        <strain evidence="9">CpI1-S</strain>
    </source>
</reference>
<dbReference type="SUPFAM" id="SSF52540">
    <property type="entry name" value="P-loop containing nucleoside triphosphate hydrolases"/>
    <property type="match status" value="1"/>
</dbReference>
<evidence type="ECO:0000256" key="5">
    <source>
        <dbReference type="ARBA" id="ARBA00022970"/>
    </source>
</evidence>
<keyword evidence="2" id="KW-0813">Transport</keyword>
<evidence type="ECO:0000313" key="9">
    <source>
        <dbReference type="Proteomes" id="UP000032545"/>
    </source>
</evidence>
<dbReference type="PANTHER" id="PTHR43820:SF4">
    <property type="entry name" value="HIGH-AFFINITY BRANCHED-CHAIN AMINO ACID TRANSPORT ATP-BINDING PROTEIN LIVF"/>
    <property type="match status" value="1"/>
</dbReference>
<dbReference type="OrthoDB" id="9776369at2"/>
<evidence type="ECO:0000256" key="2">
    <source>
        <dbReference type="ARBA" id="ARBA00022448"/>
    </source>
</evidence>
<gene>
    <name evidence="8" type="ORF">FF36_02305</name>
</gene>
<dbReference type="GO" id="GO:0015807">
    <property type="term" value="P:L-amino acid transport"/>
    <property type="evidence" value="ECO:0007669"/>
    <property type="project" value="TreeGrafter"/>
</dbReference>
<dbReference type="GO" id="GO:0015658">
    <property type="term" value="F:branched-chain amino acid transmembrane transporter activity"/>
    <property type="evidence" value="ECO:0007669"/>
    <property type="project" value="TreeGrafter"/>
</dbReference>
<proteinExistence type="inferred from homology"/>
<keyword evidence="3" id="KW-0547">Nucleotide-binding</keyword>
<dbReference type="AlphaFoldDB" id="A0A0D8BIX6"/>
<dbReference type="PATRIC" id="fig|1502723.3.peg.1327"/>
<protein>
    <submittedName>
        <fullName evidence="8">Amino acid/amide ABC transporter ATP-binding protein 2, HAAT family</fullName>
    </submittedName>
</protein>
<dbReference type="GO" id="GO:0016887">
    <property type="term" value="F:ATP hydrolysis activity"/>
    <property type="evidence" value="ECO:0007669"/>
    <property type="project" value="InterPro"/>
</dbReference>
<dbReference type="InterPro" id="IPR003593">
    <property type="entry name" value="AAA+_ATPase"/>
</dbReference>
<keyword evidence="5" id="KW-0029">Amino-acid transport</keyword>
<evidence type="ECO:0000256" key="6">
    <source>
        <dbReference type="SAM" id="MobiDB-lite"/>
    </source>
</evidence>
<dbReference type="Pfam" id="PF00005">
    <property type="entry name" value="ABC_tran"/>
    <property type="match status" value="1"/>
</dbReference>
<dbReference type="GO" id="GO:0005524">
    <property type="term" value="F:ATP binding"/>
    <property type="evidence" value="ECO:0007669"/>
    <property type="project" value="UniProtKB-KW"/>
</dbReference>